<evidence type="ECO:0000313" key="2">
    <source>
        <dbReference type="EMBL" id="KYN01009.1"/>
    </source>
</evidence>
<keyword evidence="3" id="KW-1185">Reference proteome</keyword>
<accession>A0A195CLR1</accession>
<evidence type="ECO:0000256" key="1">
    <source>
        <dbReference type="SAM" id="MobiDB-lite"/>
    </source>
</evidence>
<name>A0A195CLR1_9HYME</name>
<sequence>KTTRKDEWTGELARFDEANGPVFRNSFHYEHEKTARQRVYNWDADAVNNEASHIPRPSYNEQGAQAETARRTRCRLHLLGA</sequence>
<protein>
    <submittedName>
        <fullName evidence="2">Uncharacterized protein</fullName>
    </submittedName>
</protein>
<gene>
    <name evidence="2" type="ORF">ALC62_08235</name>
</gene>
<dbReference type="EMBL" id="KQ977642">
    <property type="protein sequence ID" value="KYN01009.1"/>
    <property type="molecule type" value="Genomic_DNA"/>
</dbReference>
<evidence type="ECO:0000313" key="3">
    <source>
        <dbReference type="Proteomes" id="UP000078542"/>
    </source>
</evidence>
<proteinExistence type="predicted"/>
<reference evidence="2 3" key="1">
    <citation type="submission" date="2016-03" db="EMBL/GenBank/DDBJ databases">
        <title>Cyphomyrmex costatus WGS genome.</title>
        <authorList>
            <person name="Nygaard S."/>
            <person name="Hu H."/>
            <person name="Boomsma J."/>
            <person name="Zhang G."/>
        </authorList>
    </citation>
    <scope>NUCLEOTIDE SEQUENCE [LARGE SCALE GENOMIC DNA]</scope>
    <source>
        <strain evidence="2">MS0001</strain>
        <tissue evidence="2">Whole body</tissue>
    </source>
</reference>
<dbReference type="Proteomes" id="UP000078542">
    <property type="component" value="Unassembled WGS sequence"/>
</dbReference>
<dbReference type="AlphaFoldDB" id="A0A195CLR1"/>
<feature type="non-terminal residue" evidence="2">
    <location>
        <position position="1"/>
    </location>
</feature>
<organism evidence="2 3">
    <name type="scientific">Cyphomyrmex costatus</name>
    <dbReference type="NCBI Taxonomy" id="456900"/>
    <lineage>
        <taxon>Eukaryota</taxon>
        <taxon>Metazoa</taxon>
        <taxon>Ecdysozoa</taxon>
        <taxon>Arthropoda</taxon>
        <taxon>Hexapoda</taxon>
        <taxon>Insecta</taxon>
        <taxon>Pterygota</taxon>
        <taxon>Neoptera</taxon>
        <taxon>Endopterygota</taxon>
        <taxon>Hymenoptera</taxon>
        <taxon>Apocrita</taxon>
        <taxon>Aculeata</taxon>
        <taxon>Formicoidea</taxon>
        <taxon>Formicidae</taxon>
        <taxon>Myrmicinae</taxon>
        <taxon>Cyphomyrmex</taxon>
    </lineage>
</organism>
<feature type="region of interest" description="Disordered" evidence="1">
    <location>
        <begin position="51"/>
        <end position="70"/>
    </location>
</feature>